<dbReference type="InterPro" id="IPR036873">
    <property type="entry name" value="Rhodanese-like_dom_sf"/>
</dbReference>
<proteinExistence type="predicted"/>
<name>A0AAD6Y0F7_9AGAR</name>
<keyword evidence="3" id="KW-1185">Reference proteome</keyword>
<dbReference type="AlphaFoldDB" id="A0AAD6Y0F7"/>
<dbReference type="SMART" id="SM00450">
    <property type="entry name" value="RHOD"/>
    <property type="match status" value="1"/>
</dbReference>
<dbReference type="Gene3D" id="3.40.250.10">
    <property type="entry name" value="Rhodanese-like domain"/>
    <property type="match status" value="1"/>
</dbReference>
<evidence type="ECO:0000313" key="2">
    <source>
        <dbReference type="EMBL" id="KAJ7190947.1"/>
    </source>
</evidence>
<evidence type="ECO:0000259" key="1">
    <source>
        <dbReference type="PROSITE" id="PS50206"/>
    </source>
</evidence>
<dbReference type="PROSITE" id="PS50206">
    <property type="entry name" value="RHODANESE_3"/>
    <property type="match status" value="1"/>
</dbReference>
<feature type="domain" description="Rhodanese" evidence="1">
    <location>
        <begin position="35"/>
        <end position="136"/>
    </location>
</feature>
<dbReference type="Proteomes" id="UP001219525">
    <property type="component" value="Unassembled WGS sequence"/>
</dbReference>
<accession>A0AAD6Y0F7</accession>
<sequence length="141" mass="15369">MSTSTDWHAAFPTPTATPDLISAEDLAVIIREKQIMKDYIVVDVRRTDFEDASIVGCLNLPAHSFYPTLSTILAVLGEVPEVVFHCNSCKTGSRGQRAAGWYQDALNASGGGAKSRALVLDGGIRRWIEVYGQNESLTKKL</sequence>
<dbReference type="SUPFAM" id="SSF52821">
    <property type="entry name" value="Rhodanese/Cell cycle control phosphatase"/>
    <property type="match status" value="1"/>
</dbReference>
<comment type="caution">
    <text evidence="2">The sequence shown here is derived from an EMBL/GenBank/DDBJ whole genome shotgun (WGS) entry which is preliminary data.</text>
</comment>
<reference evidence="2" key="1">
    <citation type="submission" date="2023-03" db="EMBL/GenBank/DDBJ databases">
        <title>Massive genome expansion in bonnet fungi (Mycena s.s.) driven by repeated elements and novel gene families across ecological guilds.</title>
        <authorList>
            <consortium name="Lawrence Berkeley National Laboratory"/>
            <person name="Harder C.B."/>
            <person name="Miyauchi S."/>
            <person name="Viragh M."/>
            <person name="Kuo A."/>
            <person name="Thoen E."/>
            <person name="Andreopoulos B."/>
            <person name="Lu D."/>
            <person name="Skrede I."/>
            <person name="Drula E."/>
            <person name="Henrissat B."/>
            <person name="Morin E."/>
            <person name="Kohler A."/>
            <person name="Barry K."/>
            <person name="LaButti K."/>
            <person name="Morin E."/>
            <person name="Salamov A."/>
            <person name="Lipzen A."/>
            <person name="Mereny Z."/>
            <person name="Hegedus B."/>
            <person name="Baldrian P."/>
            <person name="Stursova M."/>
            <person name="Weitz H."/>
            <person name="Taylor A."/>
            <person name="Grigoriev I.V."/>
            <person name="Nagy L.G."/>
            <person name="Martin F."/>
            <person name="Kauserud H."/>
        </authorList>
    </citation>
    <scope>NUCLEOTIDE SEQUENCE</scope>
    <source>
        <strain evidence="2">9144</strain>
    </source>
</reference>
<evidence type="ECO:0000313" key="3">
    <source>
        <dbReference type="Proteomes" id="UP001219525"/>
    </source>
</evidence>
<dbReference type="InterPro" id="IPR001763">
    <property type="entry name" value="Rhodanese-like_dom"/>
</dbReference>
<organism evidence="2 3">
    <name type="scientific">Mycena pura</name>
    <dbReference type="NCBI Taxonomy" id="153505"/>
    <lineage>
        <taxon>Eukaryota</taxon>
        <taxon>Fungi</taxon>
        <taxon>Dikarya</taxon>
        <taxon>Basidiomycota</taxon>
        <taxon>Agaricomycotina</taxon>
        <taxon>Agaricomycetes</taxon>
        <taxon>Agaricomycetidae</taxon>
        <taxon>Agaricales</taxon>
        <taxon>Marasmiineae</taxon>
        <taxon>Mycenaceae</taxon>
        <taxon>Mycena</taxon>
    </lineage>
</organism>
<gene>
    <name evidence="2" type="ORF">GGX14DRAFT_482242</name>
</gene>
<protein>
    <submittedName>
        <fullName evidence="2">Rhodanese-like domain-containing protein</fullName>
    </submittedName>
</protein>
<dbReference type="Pfam" id="PF00581">
    <property type="entry name" value="Rhodanese"/>
    <property type="match status" value="1"/>
</dbReference>
<dbReference type="EMBL" id="JARJCW010000140">
    <property type="protein sequence ID" value="KAJ7190947.1"/>
    <property type="molecule type" value="Genomic_DNA"/>
</dbReference>